<gene>
    <name evidence="1" type="ORF">ARMGADRAFT_1080260</name>
</gene>
<dbReference type="OrthoDB" id="2974757at2759"/>
<accession>A0A2H3DCX2</accession>
<evidence type="ECO:0000313" key="2">
    <source>
        <dbReference type="Proteomes" id="UP000217790"/>
    </source>
</evidence>
<reference evidence="2" key="1">
    <citation type="journal article" date="2017" name="Nat. Ecol. Evol.">
        <title>Genome expansion and lineage-specific genetic innovations in the forest pathogenic fungi Armillaria.</title>
        <authorList>
            <person name="Sipos G."/>
            <person name="Prasanna A.N."/>
            <person name="Walter M.C."/>
            <person name="O'Connor E."/>
            <person name="Balint B."/>
            <person name="Krizsan K."/>
            <person name="Kiss B."/>
            <person name="Hess J."/>
            <person name="Varga T."/>
            <person name="Slot J."/>
            <person name="Riley R."/>
            <person name="Boka B."/>
            <person name="Rigling D."/>
            <person name="Barry K."/>
            <person name="Lee J."/>
            <person name="Mihaltcheva S."/>
            <person name="LaButti K."/>
            <person name="Lipzen A."/>
            <person name="Waldron R."/>
            <person name="Moloney N.M."/>
            <person name="Sperisen C."/>
            <person name="Kredics L."/>
            <person name="Vagvoelgyi C."/>
            <person name="Patrignani A."/>
            <person name="Fitzpatrick D."/>
            <person name="Nagy I."/>
            <person name="Doyle S."/>
            <person name="Anderson J.B."/>
            <person name="Grigoriev I.V."/>
            <person name="Gueldener U."/>
            <person name="Muensterkoetter M."/>
            <person name="Nagy L.G."/>
        </authorList>
    </citation>
    <scope>NUCLEOTIDE SEQUENCE [LARGE SCALE GENOMIC DNA]</scope>
    <source>
        <strain evidence="2">Ar21-2</strain>
    </source>
</reference>
<dbReference type="InParanoid" id="A0A2H3DCX2"/>
<organism evidence="1 2">
    <name type="scientific">Armillaria gallica</name>
    <name type="common">Bulbous honey fungus</name>
    <name type="synonym">Armillaria bulbosa</name>
    <dbReference type="NCBI Taxonomy" id="47427"/>
    <lineage>
        <taxon>Eukaryota</taxon>
        <taxon>Fungi</taxon>
        <taxon>Dikarya</taxon>
        <taxon>Basidiomycota</taxon>
        <taxon>Agaricomycotina</taxon>
        <taxon>Agaricomycetes</taxon>
        <taxon>Agaricomycetidae</taxon>
        <taxon>Agaricales</taxon>
        <taxon>Marasmiineae</taxon>
        <taxon>Physalacriaceae</taxon>
        <taxon>Armillaria</taxon>
    </lineage>
</organism>
<sequence>MFSNVLLHESIYRYSDQLVEAEKQSYKSGKTAIAPAQRIWEELKELGQETASLTTGMSYSSFSLLGDALFSWYSTNTKASPTTPKCKHESSSSMAPVNGSISMIPHSKLASGMLQVITNINPLKVWTLSRFI</sequence>
<dbReference type="EMBL" id="KZ293657">
    <property type="protein sequence ID" value="PBK93081.1"/>
    <property type="molecule type" value="Genomic_DNA"/>
</dbReference>
<evidence type="ECO:0000313" key="1">
    <source>
        <dbReference type="EMBL" id="PBK93081.1"/>
    </source>
</evidence>
<keyword evidence="2" id="KW-1185">Reference proteome</keyword>
<dbReference type="AlphaFoldDB" id="A0A2H3DCX2"/>
<protein>
    <submittedName>
        <fullName evidence="1">Uncharacterized protein</fullName>
    </submittedName>
</protein>
<name>A0A2H3DCX2_ARMGA</name>
<dbReference type="Proteomes" id="UP000217790">
    <property type="component" value="Unassembled WGS sequence"/>
</dbReference>
<proteinExistence type="predicted"/>